<evidence type="ECO:0000313" key="1">
    <source>
        <dbReference type="EMBL" id="GAA0305521.1"/>
    </source>
</evidence>
<dbReference type="Gene3D" id="1.10.10.10">
    <property type="entry name" value="Winged helix-like DNA-binding domain superfamily/Winged helix DNA-binding domain"/>
    <property type="match status" value="1"/>
</dbReference>
<organism evidence="1 2">
    <name type="scientific">Halarchaeum salinum</name>
    <dbReference type="NCBI Taxonomy" id="489912"/>
    <lineage>
        <taxon>Archaea</taxon>
        <taxon>Methanobacteriati</taxon>
        <taxon>Methanobacteriota</taxon>
        <taxon>Stenosarchaea group</taxon>
        <taxon>Halobacteria</taxon>
        <taxon>Halobacteriales</taxon>
        <taxon>Halobacteriaceae</taxon>
    </lineage>
</organism>
<protein>
    <submittedName>
        <fullName evidence="1">Uncharacterized protein</fullName>
    </submittedName>
</protein>
<dbReference type="InterPro" id="IPR036390">
    <property type="entry name" value="WH_DNA-bd_sf"/>
</dbReference>
<reference evidence="1 2" key="1">
    <citation type="journal article" date="2019" name="Int. J. Syst. Evol. Microbiol.">
        <title>The Global Catalogue of Microorganisms (GCM) 10K type strain sequencing project: providing services to taxonomists for standard genome sequencing and annotation.</title>
        <authorList>
            <consortium name="The Broad Institute Genomics Platform"/>
            <consortium name="The Broad Institute Genome Sequencing Center for Infectious Disease"/>
            <person name="Wu L."/>
            <person name="Ma J."/>
        </authorList>
    </citation>
    <scope>NUCLEOTIDE SEQUENCE [LARGE SCALE GENOMIC DNA]</scope>
    <source>
        <strain evidence="1 2">JCM 16330</strain>
    </source>
</reference>
<keyword evidence="2" id="KW-1185">Reference proteome</keyword>
<proteinExistence type="predicted"/>
<dbReference type="SUPFAM" id="SSF46785">
    <property type="entry name" value="Winged helix' DNA-binding domain"/>
    <property type="match status" value="1"/>
</dbReference>
<gene>
    <name evidence="1" type="ORF">GCM10009066_19230</name>
</gene>
<evidence type="ECO:0000313" key="2">
    <source>
        <dbReference type="Proteomes" id="UP001500837"/>
    </source>
</evidence>
<accession>A0AAV3S7X0</accession>
<dbReference type="EMBL" id="BAAABL010000058">
    <property type="protein sequence ID" value="GAA0305521.1"/>
    <property type="molecule type" value="Genomic_DNA"/>
</dbReference>
<dbReference type="RefSeq" id="WP_211313628.1">
    <property type="nucleotide sequence ID" value="NZ_BAAABL010000058.1"/>
</dbReference>
<dbReference type="InterPro" id="IPR036388">
    <property type="entry name" value="WH-like_DNA-bd_sf"/>
</dbReference>
<name>A0AAV3S7X0_9EURY</name>
<sequence length="101" mass="11789">MRVRAAGDWMTVLDERLLEELRRDDYITLGTLAARVPRPAPQYRVAERLRVLAQAGYVEPERPDRGKWWITYWGQLYLDGEARADCIYPEPSPARPGYVLR</sequence>
<dbReference type="Proteomes" id="UP001500837">
    <property type="component" value="Unassembled WGS sequence"/>
</dbReference>
<dbReference type="AlphaFoldDB" id="A0AAV3S7X0"/>
<comment type="caution">
    <text evidence="1">The sequence shown here is derived from an EMBL/GenBank/DDBJ whole genome shotgun (WGS) entry which is preliminary data.</text>
</comment>